<protein>
    <submittedName>
        <fullName evidence="3">Iron complex transport system substrate-binding protein</fullName>
    </submittedName>
</protein>
<feature type="compositionally biased region" description="Basic and acidic residues" evidence="1">
    <location>
        <begin position="1"/>
        <end position="12"/>
    </location>
</feature>
<dbReference type="InterPro" id="IPR050902">
    <property type="entry name" value="ABC_Transporter_SBP"/>
</dbReference>
<feature type="domain" description="Fe/B12 periplasmic-binding" evidence="2">
    <location>
        <begin position="107"/>
        <end position="361"/>
    </location>
</feature>
<dbReference type="InterPro" id="IPR002491">
    <property type="entry name" value="ABC_transptr_periplasmic_BD"/>
</dbReference>
<dbReference type="SUPFAM" id="SSF53807">
    <property type="entry name" value="Helical backbone' metal receptor"/>
    <property type="match status" value="1"/>
</dbReference>
<feature type="region of interest" description="Disordered" evidence="1">
    <location>
        <begin position="1"/>
        <end position="59"/>
    </location>
</feature>
<sequence length="362" mass="38211">MLALAAKDDAGRPMKNAGNPSPVWEKGRDEGLPSPIEAAAAPSRANNQRRSLTPIPSGRGVPRGYACRHRILTTLQQTVLRLSAAVLCLVAANAATHADDIPAKPQRIVSLNMCTDELVLRLASPEHIASVTWLSQDPRNANMAARALTIPANHGLVEEVLAHKPDLVVAGAYTTRSTVALLKRVGVPVREFGVPGNLAEMRAQIRDMANLLGEQQNGEALIAEIDARLAALADRPRPAHPRAIVLRPNGFTTGRGSLVDEILTAAGLTNLAAELGIDNYGQIALETVALGKADILILNTTPDGPPSLAHEILHHPVLARLGDRLKLVALPSKLWTCAGPAVIDAIELLLDASAPTTAGKSP</sequence>
<dbReference type="Pfam" id="PF01497">
    <property type="entry name" value="Peripla_BP_2"/>
    <property type="match status" value="1"/>
</dbReference>
<dbReference type="Proteomes" id="UP000199664">
    <property type="component" value="Unassembled WGS sequence"/>
</dbReference>
<name>A0A1H7UFX6_9HYPH</name>
<accession>A0A1H7UFX6</accession>
<evidence type="ECO:0000313" key="3">
    <source>
        <dbReference type="EMBL" id="SEL95972.1"/>
    </source>
</evidence>
<gene>
    <name evidence="3" type="ORF">SAMN04515666_106260</name>
</gene>
<evidence type="ECO:0000259" key="2">
    <source>
        <dbReference type="PROSITE" id="PS50983"/>
    </source>
</evidence>
<dbReference type="Gene3D" id="3.40.50.1980">
    <property type="entry name" value="Nitrogenase molybdenum iron protein domain"/>
    <property type="match status" value="2"/>
</dbReference>
<dbReference type="GO" id="GO:0071281">
    <property type="term" value="P:cellular response to iron ion"/>
    <property type="evidence" value="ECO:0007669"/>
    <property type="project" value="TreeGrafter"/>
</dbReference>
<dbReference type="STRING" id="1036779.SAMN04515666_106260"/>
<reference evidence="4" key="1">
    <citation type="submission" date="2016-10" db="EMBL/GenBank/DDBJ databases">
        <authorList>
            <person name="Varghese N."/>
            <person name="Submissions S."/>
        </authorList>
    </citation>
    <scope>NUCLEOTIDE SEQUENCE [LARGE SCALE GENOMIC DNA]</scope>
    <source>
        <strain evidence="4">LMG 26383,CCUG 61248,R- 45681</strain>
    </source>
</reference>
<organism evidence="3 4">
    <name type="scientific">Bosea lupini</name>
    <dbReference type="NCBI Taxonomy" id="1036779"/>
    <lineage>
        <taxon>Bacteria</taxon>
        <taxon>Pseudomonadati</taxon>
        <taxon>Pseudomonadota</taxon>
        <taxon>Alphaproteobacteria</taxon>
        <taxon>Hyphomicrobiales</taxon>
        <taxon>Boseaceae</taxon>
        <taxon>Bosea</taxon>
    </lineage>
</organism>
<proteinExistence type="predicted"/>
<dbReference type="PANTHER" id="PTHR30535:SF34">
    <property type="entry name" value="MOLYBDATE-BINDING PROTEIN MOLA"/>
    <property type="match status" value="1"/>
</dbReference>
<dbReference type="PANTHER" id="PTHR30535">
    <property type="entry name" value="VITAMIN B12-BINDING PROTEIN"/>
    <property type="match status" value="1"/>
</dbReference>
<dbReference type="AlphaFoldDB" id="A0A1H7UFX6"/>
<evidence type="ECO:0000313" key="4">
    <source>
        <dbReference type="Proteomes" id="UP000199664"/>
    </source>
</evidence>
<evidence type="ECO:0000256" key="1">
    <source>
        <dbReference type="SAM" id="MobiDB-lite"/>
    </source>
</evidence>
<dbReference type="PROSITE" id="PS50983">
    <property type="entry name" value="FE_B12_PBP"/>
    <property type="match status" value="1"/>
</dbReference>
<keyword evidence="4" id="KW-1185">Reference proteome</keyword>
<dbReference type="EMBL" id="FOAN01000006">
    <property type="protein sequence ID" value="SEL95972.1"/>
    <property type="molecule type" value="Genomic_DNA"/>
</dbReference>